<dbReference type="SUPFAM" id="SSF53901">
    <property type="entry name" value="Thiolase-like"/>
    <property type="match status" value="2"/>
</dbReference>
<dbReference type="Proteomes" id="UP000245711">
    <property type="component" value="Plasmid pRB98"/>
</dbReference>
<dbReference type="PANTHER" id="PTHR42870">
    <property type="entry name" value="ACETYL-COA C-ACETYLTRANSFERASE"/>
    <property type="match status" value="1"/>
</dbReference>
<dbReference type="Pfam" id="PF22691">
    <property type="entry name" value="Thiolase_C_1"/>
    <property type="match status" value="1"/>
</dbReference>
<reference evidence="3 4" key="1">
    <citation type="submission" date="2017-05" db="EMBL/GenBank/DDBJ databases">
        <title>Isolation of Rhodococcus sp. S2-17 biodegrading of BP-3.</title>
        <authorList>
            <person name="Lee Y."/>
            <person name="Kim K.H."/>
            <person name="Chun B.H."/>
            <person name="Jung H.S."/>
            <person name="Jeon C.O."/>
        </authorList>
    </citation>
    <scope>NUCLEOTIDE SEQUENCE [LARGE SCALE GENOMIC DNA]</scope>
    <source>
        <strain evidence="3 4">S2-17</strain>
        <plasmid evidence="4">prb98</plasmid>
    </source>
</reference>
<dbReference type="Gene3D" id="3.40.47.10">
    <property type="match status" value="1"/>
</dbReference>
<organism evidence="3 4">
    <name type="scientific">Rhodococcus oxybenzonivorans</name>
    <dbReference type="NCBI Taxonomy" id="1990687"/>
    <lineage>
        <taxon>Bacteria</taxon>
        <taxon>Bacillati</taxon>
        <taxon>Actinomycetota</taxon>
        <taxon>Actinomycetes</taxon>
        <taxon>Mycobacteriales</taxon>
        <taxon>Nocardiaceae</taxon>
        <taxon>Rhodococcus</taxon>
    </lineage>
</organism>
<dbReference type="KEGG" id="roz:CBI38_34855"/>
<keyword evidence="4" id="KW-1185">Reference proteome</keyword>
<dbReference type="EMBL" id="CP021355">
    <property type="protein sequence ID" value="AWK76716.1"/>
    <property type="molecule type" value="Genomic_DNA"/>
</dbReference>
<dbReference type="Pfam" id="PF01796">
    <property type="entry name" value="OB_ChsH2_C"/>
    <property type="match status" value="1"/>
</dbReference>
<name>A0A2S2C766_9NOCA</name>
<sequence length="539" mass="56350">MTMAPLPRTDGPSGFFWTSGSDGTLRVLRCDGCTRLVHPSAEFCPDCGAGDLAIACVSGQGSVIACTLDRHEFSPEFPPPYVVAVVALAEDPRVRLTTNIVGCPPEEVAVGLAVQARFVQKDEVWLPVFEPSAEPAPPVKLQAPSVVVRPPARVDRFEHRVALTGVGRSEFGRRLARTPLSLSVEACRTAIADAGLTAADIDGICAYPGTVGLPGVSEGGVRGLEQALALHPSWHCGAAEVPGQAGTVIAAMLAVAAGLCRHVLCVTAVSTTAVPRLDATRDRIGGEGQWRLPFGAITPAHWIALYASQYMARYGVDREALGWLAISARRHAARNPAALNRTALDMDSYLAARTITTPFGLFDCDIPCDGAVAVIVSAADAAGDLRHSPVRVEAVGTQLAEPQSWDQGTMTHQPNLFGPAAHLWSRTNLRPTDVDVALLYDGFTFNALSWLEALGFCGVGEAGDFVAGATRIGPGGELPLNPHGGQLTAGRSNGFDHLVEAVLQLQGRAGARQVPGAEVAVATSGGGIPAGCLLLTTDH</sequence>
<dbReference type="GO" id="GO:0016746">
    <property type="term" value="F:acyltransferase activity"/>
    <property type="evidence" value="ECO:0007669"/>
    <property type="project" value="InterPro"/>
</dbReference>
<dbReference type="SUPFAM" id="SSF50249">
    <property type="entry name" value="Nucleic acid-binding proteins"/>
    <property type="match status" value="1"/>
</dbReference>
<feature type="domain" description="ChsH2 C-terminal OB-fold" evidence="1">
    <location>
        <begin position="57"/>
        <end position="119"/>
    </location>
</feature>
<keyword evidence="3" id="KW-0614">Plasmid</keyword>
<dbReference type="InterPro" id="IPR055140">
    <property type="entry name" value="Thiolase_C_2"/>
</dbReference>
<evidence type="ECO:0000313" key="3">
    <source>
        <dbReference type="EMBL" id="AWK76716.1"/>
    </source>
</evidence>
<accession>A0A2S2C766</accession>
<dbReference type="InterPro" id="IPR002878">
    <property type="entry name" value="ChsH2_C"/>
</dbReference>
<gene>
    <name evidence="3" type="ORF">CBI38_34855</name>
</gene>
<geneLocation type="plasmid" evidence="4">
    <name>prb98</name>
</geneLocation>
<dbReference type="InterPro" id="IPR016039">
    <property type="entry name" value="Thiolase-like"/>
</dbReference>
<dbReference type="InterPro" id="IPR012340">
    <property type="entry name" value="NA-bd_OB-fold"/>
</dbReference>
<evidence type="ECO:0000313" key="4">
    <source>
        <dbReference type="Proteomes" id="UP000245711"/>
    </source>
</evidence>
<feature type="domain" description="Thiolase C-terminal" evidence="2">
    <location>
        <begin position="426"/>
        <end position="528"/>
    </location>
</feature>
<protein>
    <submittedName>
        <fullName evidence="3">3-ketoacyl-CoA thiolase</fullName>
    </submittedName>
</protein>
<evidence type="ECO:0000259" key="2">
    <source>
        <dbReference type="Pfam" id="PF22691"/>
    </source>
</evidence>
<evidence type="ECO:0000259" key="1">
    <source>
        <dbReference type="Pfam" id="PF01796"/>
    </source>
</evidence>
<dbReference type="AlphaFoldDB" id="A0A2S2C766"/>
<dbReference type="CDD" id="cd00829">
    <property type="entry name" value="SCP-x_thiolase"/>
    <property type="match status" value="1"/>
</dbReference>
<proteinExistence type="predicted"/>
<dbReference type="PANTHER" id="PTHR42870:SF1">
    <property type="entry name" value="NON-SPECIFIC LIPID-TRANSFER PROTEIN-LIKE 2"/>
    <property type="match status" value="1"/>
</dbReference>